<evidence type="ECO:0000313" key="3">
    <source>
        <dbReference type="EMBL" id="KUI57207.1"/>
    </source>
</evidence>
<sequence length="403" mass="45243">MAKATRIPTQFHHFKQLPPELRTLIWEYALPVPRVFDIYPASTSQKTPAQQGLRFANQRDEPPPAASVVCRESRSFVLHHYSPLTLSSTTKYVDLSRDILLLESCLHERGLLRTLGFMSKMPQIRDSLRNLAFGTTWGVVSGVEHPFLDRKSGKTSTEKFLQRLAVFPSLEKIVFVLHQEMQFEVRELPRAVGVWDGHLNQNATLYLAGTRPPPVKAILALADCSLRPEDVPRPSRSTFCTIPWVEDKPALPHVNELLYYPLGLQGGNDDLQESEERYSDGHNGPWPTAKDLERFVRMLSCAVDAGVENLLADGPGEGGNYEKRMLRPDSRDEEGQCSGKRWRRSTTVATTHLKVPRIEGASLLWRYTLPASEALKHVSASWDDLITPPCSPTPGQDGCQCVP</sequence>
<organism evidence="3 4">
    <name type="scientific">Cytospora mali</name>
    <name type="common">Apple Valsa canker fungus</name>
    <name type="synonym">Valsa mali</name>
    <dbReference type="NCBI Taxonomy" id="578113"/>
    <lineage>
        <taxon>Eukaryota</taxon>
        <taxon>Fungi</taxon>
        <taxon>Dikarya</taxon>
        <taxon>Ascomycota</taxon>
        <taxon>Pezizomycotina</taxon>
        <taxon>Sordariomycetes</taxon>
        <taxon>Sordariomycetidae</taxon>
        <taxon>Diaporthales</taxon>
        <taxon>Cytosporaceae</taxon>
        <taxon>Cytospora</taxon>
    </lineage>
</organism>
<dbReference type="Pfam" id="PF20150">
    <property type="entry name" value="2EXR"/>
    <property type="match status" value="1"/>
</dbReference>
<evidence type="ECO:0000256" key="1">
    <source>
        <dbReference type="SAM" id="MobiDB-lite"/>
    </source>
</evidence>
<proteinExistence type="predicted"/>
<dbReference type="InterPro" id="IPR045518">
    <property type="entry name" value="2EXR"/>
</dbReference>
<dbReference type="PANTHER" id="PTHR35910:SF6">
    <property type="entry name" value="2EXR DOMAIN-CONTAINING PROTEIN"/>
    <property type="match status" value="1"/>
</dbReference>
<dbReference type="OrthoDB" id="4812806at2759"/>
<name>A0A194UZU7_CYTMA</name>
<feature type="region of interest" description="Disordered" evidence="1">
    <location>
        <begin position="314"/>
        <end position="338"/>
    </location>
</feature>
<feature type="domain" description="2EXR" evidence="2">
    <location>
        <begin position="11"/>
        <end position="100"/>
    </location>
</feature>
<keyword evidence="4" id="KW-1185">Reference proteome</keyword>
<reference evidence="4" key="1">
    <citation type="submission" date="2014-12" db="EMBL/GenBank/DDBJ databases">
        <title>Genome Sequence of Valsa Canker Pathogens Uncovers a Specific Adaption of Colonization on Woody Bark.</title>
        <authorList>
            <person name="Yin Z."/>
            <person name="Liu H."/>
            <person name="Gao X."/>
            <person name="Li Z."/>
            <person name="Song N."/>
            <person name="Ke X."/>
            <person name="Dai Q."/>
            <person name="Wu Y."/>
            <person name="Sun Y."/>
            <person name="Xu J.-R."/>
            <person name="Kang Z.K."/>
            <person name="Wang L."/>
            <person name="Huang L."/>
        </authorList>
    </citation>
    <scope>NUCLEOTIDE SEQUENCE [LARGE SCALE GENOMIC DNA]</scope>
    <source>
        <strain evidence="4">SXYL134</strain>
    </source>
</reference>
<dbReference type="AlphaFoldDB" id="A0A194UZU7"/>
<dbReference type="EMBL" id="KN714697">
    <property type="protein sequence ID" value="KUI57207.1"/>
    <property type="molecule type" value="Genomic_DNA"/>
</dbReference>
<gene>
    <name evidence="3" type="ORF">VP1G_04479</name>
</gene>
<feature type="compositionally biased region" description="Basic and acidic residues" evidence="1">
    <location>
        <begin position="320"/>
        <end position="334"/>
    </location>
</feature>
<protein>
    <recommendedName>
        <fullName evidence="2">2EXR domain-containing protein</fullName>
    </recommendedName>
</protein>
<dbReference type="STRING" id="694573.A0A194UZU7"/>
<dbReference type="Proteomes" id="UP000078576">
    <property type="component" value="Unassembled WGS sequence"/>
</dbReference>
<evidence type="ECO:0000259" key="2">
    <source>
        <dbReference type="Pfam" id="PF20150"/>
    </source>
</evidence>
<accession>A0A194UZU7</accession>
<dbReference type="PANTHER" id="PTHR35910">
    <property type="entry name" value="2EXR DOMAIN-CONTAINING PROTEIN"/>
    <property type="match status" value="1"/>
</dbReference>
<evidence type="ECO:0000313" key="4">
    <source>
        <dbReference type="Proteomes" id="UP000078576"/>
    </source>
</evidence>